<evidence type="ECO:0000256" key="2">
    <source>
        <dbReference type="SAM" id="SignalP"/>
    </source>
</evidence>
<feature type="chain" id="PRO_5019738137" evidence="2">
    <location>
        <begin position="19"/>
        <end position="332"/>
    </location>
</feature>
<dbReference type="Proteomes" id="UP000272428">
    <property type="component" value="Unassembled WGS sequence"/>
</dbReference>
<reference evidence="4 5" key="1">
    <citation type="submission" date="2018-10" db="EMBL/GenBank/DDBJ databases">
        <title>Genomic Encyclopedia of Archaeal and Bacterial Type Strains, Phase II (KMG-II): from individual species to whole genera.</title>
        <authorList>
            <person name="Goeker M."/>
        </authorList>
    </citation>
    <scope>NUCLEOTIDE SEQUENCE [LARGE SCALE GENOMIC DNA]</scope>
    <source>
        <strain evidence="4 5">DSM 14219</strain>
    </source>
</reference>
<dbReference type="RefSeq" id="WP_170149033.1">
    <property type="nucleotide sequence ID" value="NZ_RBXB01000003.1"/>
</dbReference>
<keyword evidence="5" id="KW-1185">Reference proteome</keyword>
<proteinExistence type="predicted"/>
<dbReference type="Pfam" id="PF18962">
    <property type="entry name" value="Por_Secre_tail"/>
    <property type="match status" value="1"/>
</dbReference>
<keyword evidence="1 2" id="KW-0732">Signal</keyword>
<comment type="caution">
    <text evidence="4">The sequence shown here is derived from an EMBL/GenBank/DDBJ whole genome shotgun (WGS) entry which is preliminary data.</text>
</comment>
<feature type="domain" description="Secretion system C-terminal sorting" evidence="3">
    <location>
        <begin position="265"/>
        <end position="330"/>
    </location>
</feature>
<gene>
    <name evidence="4" type="ORF">BCF58_2961</name>
</gene>
<sequence length="332" mass="35467">MKKFLLFTFFTATITVTAQILETDNYNTYTIGNIGTDITGTTAGQGGMYTTGTNGSNSDFQIFAVDAAHINSLQVKTGATATAASSRTVSKNGLDTAWNNRTPGNNVIKGTLEIYTGTSSGVVRTGSRIFSTTGQGIIGIFYNTSTKAINTLANFTNSSGTPSGIYQAVAGTSFPANTWISVGYTYDPINATATYTINGMTYPITPPAGSTITPGLVPLRHDITGLFITGNSVVNTFAVDNYSIEAINPATLSANEVSDKKLLSISPNPTSDYLTINSKEKIKSVRVFDVSGRKINLRYDGNVLDVMNLEKGTYILTIQTDQNTFSKEFIKK</sequence>
<dbReference type="NCBIfam" id="TIGR04183">
    <property type="entry name" value="Por_Secre_tail"/>
    <property type="match status" value="1"/>
</dbReference>
<accession>A0A495SBP0</accession>
<dbReference type="AlphaFoldDB" id="A0A495SBP0"/>
<protein>
    <submittedName>
        <fullName evidence="4">Putative secreted protein (Por secretion system target)</fullName>
    </submittedName>
</protein>
<organism evidence="4 5">
    <name type="scientific">Chryseobacterium defluvii</name>
    <dbReference type="NCBI Taxonomy" id="160396"/>
    <lineage>
        <taxon>Bacteria</taxon>
        <taxon>Pseudomonadati</taxon>
        <taxon>Bacteroidota</taxon>
        <taxon>Flavobacteriia</taxon>
        <taxon>Flavobacteriales</taxon>
        <taxon>Weeksellaceae</taxon>
        <taxon>Chryseobacterium group</taxon>
        <taxon>Chryseobacterium</taxon>
    </lineage>
</organism>
<dbReference type="EMBL" id="RBXB01000003">
    <property type="protein sequence ID" value="RKS96536.1"/>
    <property type="molecule type" value="Genomic_DNA"/>
</dbReference>
<name>A0A495SBP0_9FLAO</name>
<evidence type="ECO:0000259" key="3">
    <source>
        <dbReference type="Pfam" id="PF18962"/>
    </source>
</evidence>
<feature type="signal peptide" evidence="2">
    <location>
        <begin position="1"/>
        <end position="18"/>
    </location>
</feature>
<evidence type="ECO:0000313" key="4">
    <source>
        <dbReference type="EMBL" id="RKS96536.1"/>
    </source>
</evidence>
<evidence type="ECO:0000256" key="1">
    <source>
        <dbReference type="ARBA" id="ARBA00022729"/>
    </source>
</evidence>
<evidence type="ECO:0000313" key="5">
    <source>
        <dbReference type="Proteomes" id="UP000272428"/>
    </source>
</evidence>
<dbReference type="InterPro" id="IPR026444">
    <property type="entry name" value="Secre_tail"/>
</dbReference>